<evidence type="ECO:0000313" key="4">
    <source>
        <dbReference type="RefSeq" id="XP_029644698.1"/>
    </source>
</evidence>
<feature type="domain" description="TIR" evidence="2">
    <location>
        <begin position="412"/>
        <end position="528"/>
    </location>
</feature>
<dbReference type="Gene3D" id="1.10.150.50">
    <property type="entry name" value="Transcription Factor, Ets-1"/>
    <property type="match status" value="1"/>
</dbReference>
<dbReference type="GO" id="GO:0007165">
    <property type="term" value="P:signal transduction"/>
    <property type="evidence" value="ECO:0007669"/>
    <property type="project" value="InterPro"/>
</dbReference>
<feature type="compositionally biased region" description="Polar residues" evidence="1">
    <location>
        <begin position="556"/>
        <end position="574"/>
    </location>
</feature>
<dbReference type="SUPFAM" id="SSF48371">
    <property type="entry name" value="ARM repeat"/>
    <property type="match status" value="1"/>
</dbReference>
<dbReference type="InterPro" id="IPR035897">
    <property type="entry name" value="Toll_tir_struct_dom_sf"/>
</dbReference>
<dbReference type="Gene3D" id="1.25.10.10">
    <property type="entry name" value="Leucine-rich Repeat Variant"/>
    <property type="match status" value="1"/>
</dbReference>
<gene>
    <name evidence="4" type="primary">LOC115218870</name>
</gene>
<dbReference type="SUPFAM" id="SSF52200">
    <property type="entry name" value="Toll/Interleukin receptor TIR domain"/>
    <property type="match status" value="1"/>
</dbReference>
<reference evidence="4" key="1">
    <citation type="submission" date="2025-08" db="UniProtKB">
        <authorList>
            <consortium name="RefSeq"/>
        </authorList>
    </citation>
    <scope>IDENTIFICATION</scope>
</reference>
<evidence type="ECO:0000256" key="1">
    <source>
        <dbReference type="SAM" id="MobiDB-lite"/>
    </source>
</evidence>
<sequence>MAKPNHITIQVCHWDSIDKTCKYDEPVSLNDTSSVTNEMESLTSTNKDGVNKAKTQPKNQYSNGKLSAKGYTLDQVLDSIRELVHELEKLEDYHHGEAMKLQKKIGDAYWDYYNWRKEIGDLLSAEGYAVVSMKMLKVLNTIGIFKNDEIWFPTYYAYNTMWNFSDASAQLALSLAESDAVRLLTCNCGHKPYLNAIHSKNVHYIIKASLSILHNIARNPSIKHYFKEQKTSEVIQTFISSKDEMFKVLSMMTMAYIVEEEDNQTLIEETGSILCMLQWLDKALDCNKRRYKGFTPYEIVQGLEKLAVTDSNKLKIVDGGILSMLSRMLQFDDVREQCSAARILWTLMFDENVRERLINDEQALVTLLESLKDNKDKLVSANVKGVLWLLNGATQVTEVDKETVRARAKTHVFISYSVVDKESVWRIRDRLKEEGYQLWIDVDCMGPSNLQAMASGIENAAVVLICMSEKYKQSPSCRTEAEYTFRLRKDYIPMMMQKKYNPDGWLGTMLGAKLFFDFSGKYPFEKSFGGLIKELRGRGQYSPGEAQVDGPEDQTNKAGTSTENSGNEQQSPSKKISIDHLVNDIGALSPIAEMTNDEIASWLHYHKLAEYSEAFSQFDGKMLFQLSEMKKEAPEYFYQCMEKKMNMSLVDTLRFTAALASIKK</sequence>
<dbReference type="RefSeq" id="XP_029644698.1">
    <property type="nucleotide sequence ID" value="XM_029788838.2"/>
</dbReference>
<dbReference type="PANTHER" id="PTHR46270">
    <property type="entry name" value="ARMADILLO-TYPE FOLD-RELATED"/>
    <property type="match status" value="1"/>
</dbReference>
<dbReference type="SUPFAM" id="SSF47769">
    <property type="entry name" value="SAM/Pointed domain"/>
    <property type="match status" value="1"/>
</dbReference>
<evidence type="ECO:0000313" key="3">
    <source>
        <dbReference type="Proteomes" id="UP000515154"/>
    </source>
</evidence>
<name>A0A6P7T1T3_9MOLL</name>
<dbReference type="Pfam" id="PF13676">
    <property type="entry name" value="TIR_2"/>
    <property type="match status" value="1"/>
</dbReference>
<feature type="region of interest" description="Disordered" evidence="1">
    <location>
        <begin position="29"/>
        <end position="63"/>
    </location>
</feature>
<evidence type="ECO:0000259" key="2">
    <source>
        <dbReference type="Pfam" id="PF13676"/>
    </source>
</evidence>
<dbReference type="PANTHER" id="PTHR46270:SF2">
    <property type="entry name" value="TIR DOMAIN-CONTAINING PROTEIN"/>
    <property type="match status" value="1"/>
</dbReference>
<dbReference type="InterPro" id="IPR013761">
    <property type="entry name" value="SAM/pointed_sf"/>
</dbReference>
<proteinExistence type="predicted"/>
<dbReference type="InterPro" id="IPR011989">
    <property type="entry name" value="ARM-like"/>
</dbReference>
<keyword evidence="3" id="KW-1185">Reference proteome</keyword>
<dbReference type="Gene3D" id="3.40.50.10140">
    <property type="entry name" value="Toll/interleukin-1 receptor homology (TIR) domain"/>
    <property type="match status" value="1"/>
</dbReference>
<dbReference type="InterPro" id="IPR000157">
    <property type="entry name" value="TIR_dom"/>
</dbReference>
<dbReference type="Proteomes" id="UP000515154">
    <property type="component" value="Linkage group LG14"/>
</dbReference>
<dbReference type="KEGG" id="osn:115218870"/>
<accession>A0A6P7T1T3</accession>
<dbReference type="AlphaFoldDB" id="A0A6P7T1T3"/>
<feature type="region of interest" description="Disordered" evidence="1">
    <location>
        <begin position="540"/>
        <end position="574"/>
    </location>
</feature>
<dbReference type="InterPro" id="IPR016024">
    <property type="entry name" value="ARM-type_fold"/>
</dbReference>
<protein>
    <submittedName>
        <fullName evidence="4">Uncharacterized protein LOC115218870 isoform X1</fullName>
    </submittedName>
</protein>
<organism evidence="3 4">
    <name type="scientific">Octopus sinensis</name>
    <name type="common">East Asian common octopus</name>
    <dbReference type="NCBI Taxonomy" id="2607531"/>
    <lineage>
        <taxon>Eukaryota</taxon>
        <taxon>Metazoa</taxon>
        <taxon>Spiralia</taxon>
        <taxon>Lophotrochozoa</taxon>
        <taxon>Mollusca</taxon>
        <taxon>Cephalopoda</taxon>
        <taxon>Coleoidea</taxon>
        <taxon>Octopodiformes</taxon>
        <taxon>Octopoda</taxon>
        <taxon>Incirrata</taxon>
        <taxon>Octopodidae</taxon>
        <taxon>Octopus</taxon>
    </lineage>
</organism>